<gene>
    <name evidence="1" type="ORF">F4821DRAFT_265956</name>
</gene>
<organism evidence="1 2">
    <name type="scientific">Hypoxylon rubiginosum</name>
    <dbReference type="NCBI Taxonomy" id="110542"/>
    <lineage>
        <taxon>Eukaryota</taxon>
        <taxon>Fungi</taxon>
        <taxon>Dikarya</taxon>
        <taxon>Ascomycota</taxon>
        <taxon>Pezizomycotina</taxon>
        <taxon>Sordariomycetes</taxon>
        <taxon>Xylariomycetidae</taxon>
        <taxon>Xylariales</taxon>
        <taxon>Hypoxylaceae</taxon>
        <taxon>Hypoxylon</taxon>
    </lineage>
</organism>
<name>A0ACC0CJ94_9PEZI</name>
<reference evidence="1 2" key="1">
    <citation type="journal article" date="2022" name="New Phytol.">
        <title>Ecological generalism drives hyperdiversity of secondary metabolite gene clusters in xylarialean endophytes.</title>
        <authorList>
            <person name="Franco M.E.E."/>
            <person name="Wisecaver J.H."/>
            <person name="Arnold A.E."/>
            <person name="Ju Y.M."/>
            <person name="Slot J.C."/>
            <person name="Ahrendt S."/>
            <person name="Moore L.P."/>
            <person name="Eastman K.E."/>
            <person name="Scott K."/>
            <person name="Konkel Z."/>
            <person name="Mondo S.J."/>
            <person name="Kuo A."/>
            <person name="Hayes R.D."/>
            <person name="Haridas S."/>
            <person name="Andreopoulos B."/>
            <person name="Riley R."/>
            <person name="LaButti K."/>
            <person name="Pangilinan J."/>
            <person name="Lipzen A."/>
            <person name="Amirebrahimi M."/>
            <person name="Yan J."/>
            <person name="Adam C."/>
            <person name="Keymanesh K."/>
            <person name="Ng V."/>
            <person name="Louie K."/>
            <person name="Northen T."/>
            <person name="Drula E."/>
            <person name="Henrissat B."/>
            <person name="Hsieh H.M."/>
            <person name="Youens-Clark K."/>
            <person name="Lutzoni F."/>
            <person name="Miadlikowska J."/>
            <person name="Eastwood D.C."/>
            <person name="Hamelin R.C."/>
            <person name="Grigoriev I.V."/>
            <person name="U'Ren J.M."/>
        </authorList>
    </citation>
    <scope>NUCLEOTIDE SEQUENCE [LARGE SCALE GENOMIC DNA]</scope>
    <source>
        <strain evidence="1 2">ER1909</strain>
    </source>
</reference>
<comment type="caution">
    <text evidence="1">The sequence shown here is derived from an EMBL/GenBank/DDBJ whole genome shotgun (WGS) entry which is preliminary data.</text>
</comment>
<keyword evidence="2" id="KW-1185">Reference proteome</keyword>
<proteinExistence type="predicted"/>
<sequence length="349" mass="39032">MARSTNPTAEAHRDLLKDFFDDTARFKFHSLVAHGIYGSACRIKYHDPKGPALTNFLVKMSFPGKYHIDAMKTEKEYLKKMQANRHIVQLVNIPDNPLEDPLLNEDVDPDSWIIMEWLNHGTIGEFLMTAMAYLNSRGQKLPNRLLWRFFLCLIRGAIAMAWPDKRENVDDAVEESGIVHNDLHLNNVLMGAPPEDDEHTITPILKIIDFGCAGQIPSESASTGVQKNIYDLGNIMATLIALDDTDPRGRLPNPPKFTRNGVEMNTDCEKLVPAPAGVDPQLVELVCACTASDFNNRPTLPHLLAQASAAVRDRGVAFYNNNPRETDDKVKKIWQQLTMSGPYADPTDA</sequence>
<protein>
    <submittedName>
        <fullName evidence="1">Uncharacterized protein</fullName>
    </submittedName>
</protein>
<dbReference type="EMBL" id="MU394449">
    <property type="protein sequence ID" value="KAI6080378.1"/>
    <property type="molecule type" value="Genomic_DNA"/>
</dbReference>
<evidence type="ECO:0000313" key="2">
    <source>
        <dbReference type="Proteomes" id="UP001497680"/>
    </source>
</evidence>
<evidence type="ECO:0000313" key="1">
    <source>
        <dbReference type="EMBL" id="KAI6080378.1"/>
    </source>
</evidence>
<accession>A0ACC0CJ94</accession>
<dbReference type="Proteomes" id="UP001497680">
    <property type="component" value="Unassembled WGS sequence"/>
</dbReference>